<evidence type="ECO:0000259" key="1">
    <source>
        <dbReference type="Pfam" id="PF07727"/>
    </source>
</evidence>
<dbReference type="Proteomes" id="UP000693970">
    <property type="component" value="Unassembled WGS sequence"/>
</dbReference>
<dbReference type="GO" id="GO:0003964">
    <property type="term" value="F:RNA-directed DNA polymerase activity"/>
    <property type="evidence" value="ECO:0007669"/>
    <property type="project" value="UniProtKB-KW"/>
</dbReference>
<keyword evidence="2" id="KW-0548">Nucleotidyltransferase</keyword>
<evidence type="ECO:0000313" key="3">
    <source>
        <dbReference type="Proteomes" id="UP000693970"/>
    </source>
</evidence>
<evidence type="ECO:0000313" key="2">
    <source>
        <dbReference type="EMBL" id="KAG7374511.1"/>
    </source>
</evidence>
<dbReference type="InterPro" id="IPR013103">
    <property type="entry name" value="RVT_2"/>
</dbReference>
<keyword evidence="3" id="KW-1185">Reference proteome</keyword>
<gene>
    <name evidence="2" type="ORF">IV203_013606</name>
</gene>
<accession>A0A9K3M787</accession>
<comment type="caution">
    <text evidence="2">The sequence shown here is derived from an EMBL/GenBank/DDBJ whole genome shotgun (WGS) entry which is preliminary data.</text>
</comment>
<reference evidence="2" key="2">
    <citation type="submission" date="2021-04" db="EMBL/GenBank/DDBJ databases">
        <authorList>
            <person name="Podell S."/>
        </authorList>
    </citation>
    <scope>NUCLEOTIDE SEQUENCE</scope>
    <source>
        <strain evidence="2">Hildebrandi</strain>
    </source>
</reference>
<keyword evidence="2" id="KW-0808">Transferase</keyword>
<dbReference type="EMBL" id="JAGRRH010000001">
    <property type="protein sequence ID" value="KAG7374511.1"/>
    <property type="molecule type" value="Genomic_DNA"/>
</dbReference>
<dbReference type="AlphaFoldDB" id="A0A9K3M787"/>
<dbReference type="OrthoDB" id="5101206at2759"/>
<dbReference type="Pfam" id="PF07727">
    <property type="entry name" value="RVT_2"/>
    <property type="match status" value="1"/>
</dbReference>
<sequence>MNDKLINPKNVKAQQFVQTYSFMSGIKKFREKGKEAAIDEVKQLHDRIVLRPIRIEDMTQLEKERAMESLIFLTEKRDGRLKGRMCANGSTQQEYTNRDETATPTAMTESILITGTIDAKQKRDIMTADIPNAFVQTPVDKQKVGERIIMKIRGLMVDILVEMAPEIYADYVVIENGKKVLYVIMLKALYGMLQSAMLYYNKFRRDIETIGFKVNPFDPCVANRIVNGKQHTVVWHVDDLKSSHVDPKVNDEFLKWLENKYASDNVGKINAVRGKRHDYLAMWLDYTEEGVLQVDMRPYVKSMIEDFPEKIGTSQNPWTEKLFQTDDKSKKLEKKKAKDFHIFL</sequence>
<keyword evidence="2" id="KW-0695">RNA-directed DNA polymerase</keyword>
<feature type="domain" description="Reverse transcriptase Ty1/copia-type" evidence="1">
    <location>
        <begin position="76"/>
        <end position="274"/>
    </location>
</feature>
<protein>
    <submittedName>
        <fullName evidence="2">Reverse transcriptase RNA-dependent DNA polymerase</fullName>
    </submittedName>
</protein>
<name>A0A9K3M787_9STRA</name>
<organism evidence="2 3">
    <name type="scientific">Nitzschia inconspicua</name>
    <dbReference type="NCBI Taxonomy" id="303405"/>
    <lineage>
        <taxon>Eukaryota</taxon>
        <taxon>Sar</taxon>
        <taxon>Stramenopiles</taxon>
        <taxon>Ochrophyta</taxon>
        <taxon>Bacillariophyta</taxon>
        <taxon>Bacillariophyceae</taxon>
        <taxon>Bacillariophycidae</taxon>
        <taxon>Bacillariales</taxon>
        <taxon>Bacillariaceae</taxon>
        <taxon>Nitzschia</taxon>
    </lineage>
</organism>
<reference evidence="2" key="1">
    <citation type="journal article" date="2021" name="Sci. Rep.">
        <title>Diploid genomic architecture of Nitzschia inconspicua, an elite biomass production diatom.</title>
        <authorList>
            <person name="Oliver A."/>
            <person name="Podell S."/>
            <person name="Pinowska A."/>
            <person name="Traller J.C."/>
            <person name="Smith S.R."/>
            <person name="McClure R."/>
            <person name="Beliaev A."/>
            <person name="Bohutskyi P."/>
            <person name="Hill E.A."/>
            <person name="Rabines A."/>
            <person name="Zheng H."/>
            <person name="Allen L.Z."/>
            <person name="Kuo A."/>
            <person name="Grigoriev I.V."/>
            <person name="Allen A.E."/>
            <person name="Hazlebeck D."/>
            <person name="Allen E.E."/>
        </authorList>
    </citation>
    <scope>NUCLEOTIDE SEQUENCE</scope>
    <source>
        <strain evidence="2">Hildebrandi</strain>
    </source>
</reference>
<proteinExistence type="predicted"/>